<dbReference type="GO" id="GO:0007340">
    <property type="term" value="P:acrosome reaction"/>
    <property type="evidence" value="ECO:0007669"/>
    <property type="project" value="TreeGrafter"/>
</dbReference>
<feature type="domain" description="Peptidase S1" evidence="5">
    <location>
        <begin position="10"/>
        <end position="143"/>
    </location>
</feature>
<evidence type="ECO:0000256" key="3">
    <source>
        <dbReference type="ARBA" id="ARBA00022825"/>
    </source>
</evidence>
<accession>A0A7L4GN06</accession>
<proteinExistence type="predicted"/>
<dbReference type="Gene3D" id="2.40.10.10">
    <property type="entry name" value="Trypsin-like serine proteases"/>
    <property type="match status" value="1"/>
</dbReference>
<dbReference type="InterPro" id="IPR018114">
    <property type="entry name" value="TRYPSIN_HIS"/>
</dbReference>
<dbReference type="SMART" id="SM00020">
    <property type="entry name" value="Tryp_SPc"/>
    <property type="match status" value="1"/>
</dbReference>
<dbReference type="Pfam" id="PF00089">
    <property type="entry name" value="Trypsin"/>
    <property type="match status" value="1"/>
</dbReference>
<dbReference type="PROSITE" id="PS00134">
    <property type="entry name" value="TRYPSIN_HIS"/>
    <property type="match status" value="1"/>
</dbReference>
<dbReference type="Proteomes" id="UP000584326">
    <property type="component" value="Unassembled WGS sequence"/>
</dbReference>
<evidence type="ECO:0000256" key="4">
    <source>
        <dbReference type="ARBA" id="ARBA00023157"/>
    </source>
</evidence>
<dbReference type="GO" id="GO:0004252">
    <property type="term" value="F:serine-type endopeptidase activity"/>
    <property type="evidence" value="ECO:0007669"/>
    <property type="project" value="InterPro"/>
</dbReference>
<comment type="caution">
    <text evidence="6">The sequence shown here is derived from an EMBL/GenBank/DDBJ whole genome shotgun (WGS) entry which is preliminary data.</text>
</comment>
<feature type="non-terminal residue" evidence="6">
    <location>
        <position position="1"/>
    </location>
</feature>
<name>A0A7L4GN06_PODST</name>
<evidence type="ECO:0000313" key="6">
    <source>
        <dbReference type="EMBL" id="NXX14628.1"/>
    </source>
</evidence>
<dbReference type="InterPro" id="IPR001254">
    <property type="entry name" value="Trypsin_dom"/>
</dbReference>
<dbReference type="EMBL" id="VZTK01010945">
    <property type="protein sequence ID" value="NXX14628.1"/>
    <property type="molecule type" value="Genomic_DNA"/>
</dbReference>
<feature type="non-terminal residue" evidence="6">
    <location>
        <position position="143"/>
    </location>
</feature>
<dbReference type="CDD" id="cd00190">
    <property type="entry name" value="Tryp_SPc"/>
    <property type="match status" value="1"/>
</dbReference>
<evidence type="ECO:0000313" key="7">
    <source>
        <dbReference type="Proteomes" id="UP000584326"/>
    </source>
</evidence>
<dbReference type="SUPFAM" id="SSF50494">
    <property type="entry name" value="Trypsin-like serine proteases"/>
    <property type="match status" value="1"/>
</dbReference>
<dbReference type="PRINTS" id="PR00722">
    <property type="entry name" value="CHYMOTRYPSIN"/>
</dbReference>
<sequence>MAALYSKSNVVGGTDAQPGTWPWTVSIQDPWRPGTGHVCGGSLIHPQWVLTAAHCFIEAKNITMWHVVIGATQLTRLGPETQARTVKQLVVHEQYNSATDENDIALLELDQPIQCSPFIQISCLSPVALRVSDLTACYVSGWG</sequence>
<dbReference type="GO" id="GO:0006508">
    <property type="term" value="P:proteolysis"/>
    <property type="evidence" value="ECO:0007669"/>
    <property type="project" value="UniProtKB-KW"/>
</dbReference>
<gene>
    <name evidence="6" type="primary">Acr_0</name>
    <name evidence="6" type="ORF">PODSTR_R09217</name>
</gene>
<dbReference type="PANTHER" id="PTHR24252:SF8">
    <property type="entry name" value="ACROSIN"/>
    <property type="match status" value="1"/>
</dbReference>
<keyword evidence="3" id="KW-0720">Serine protease</keyword>
<keyword evidence="7" id="KW-1185">Reference proteome</keyword>
<organism evidence="6 7">
    <name type="scientific">Podargus strigoides</name>
    <name type="common">Tawny frogmouth</name>
    <name type="synonym">Caprimulgus strigoides</name>
    <dbReference type="NCBI Taxonomy" id="8905"/>
    <lineage>
        <taxon>Eukaryota</taxon>
        <taxon>Metazoa</taxon>
        <taxon>Chordata</taxon>
        <taxon>Craniata</taxon>
        <taxon>Vertebrata</taxon>
        <taxon>Euteleostomi</taxon>
        <taxon>Archelosauria</taxon>
        <taxon>Archosauria</taxon>
        <taxon>Dinosauria</taxon>
        <taxon>Saurischia</taxon>
        <taxon>Theropoda</taxon>
        <taxon>Coelurosauria</taxon>
        <taxon>Aves</taxon>
        <taxon>Neognathae</taxon>
        <taxon>Neoaves</taxon>
        <taxon>Strisores</taxon>
        <taxon>Caprimulgiformes</taxon>
        <taxon>Podargidae</taxon>
        <taxon>Podargus</taxon>
    </lineage>
</organism>
<evidence type="ECO:0000256" key="1">
    <source>
        <dbReference type="ARBA" id="ARBA00022670"/>
    </source>
</evidence>
<dbReference type="FunFam" id="2.40.10.10:FF:000060">
    <property type="entry name" value="Acrosin"/>
    <property type="match status" value="1"/>
</dbReference>
<keyword evidence="1" id="KW-0645">Protease</keyword>
<dbReference type="PROSITE" id="PS50240">
    <property type="entry name" value="TRYPSIN_DOM"/>
    <property type="match status" value="1"/>
</dbReference>
<dbReference type="InterPro" id="IPR043504">
    <property type="entry name" value="Peptidase_S1_PA_chymotrypsin"/>
</dbReference>
<dbReference type="InterPro" id="IPR001314">
    <property type="entry name" value="Peptidase_S1A"/>
</dbReference>
<dbReference type="AlphaFoldDB" id="A0A7L4GN06"/>
<dbReference type="InterPro" id="IPR009003">
    <property type="entry name" value="Peptidase_S1_PA"/>
</dbReference>
<evidence type="ECO:0000256" key="2">
    <source>
        <dbReference type="ARBA" id="ARBA00022801"/>
    </source>
</evidence>
<keyword evidence="2" id="KW-0378">Hydrolase</keyword>
<protein>
    <submittedName>
        <fullName evidence="6">ACRO protein</fullName>
    </submittedName>
</protein>
<dbReference type="OrthoDB" id="6339452at2759"/>
<reference evidence="6 7" key="1">
    <citation type="submission" date="2020-02" db="EMBL/GenBank/DDBJ databases">
        <title>Bird 10,000 Genomes (B10K) Project - Family phase.</title>
        <authorList>
            <person name="Zhang G."/>
        </authorList>
    </citation>
    <scope>NUCLEOTIDE SEQUENCE [LARGE SCALE GENOMIC DNA]</scope>
    <source>
        <strain evidence="6">B10K-DU-001-40</strain>
        <tissue evidence="6">Muscle</tissue>
    </source>
</reference>
<evidence type="ECO:0000259" key="5">
    <source>
        <dbReference type="PROSITE" id="PS50240"/>
    </source>
</evidence>
<dbReference type="PANTHER" id="PTHR24252">
    <property type="entry name" value="ACROSIN-RELATED"/>
    <property type="match status" value="1"/>
</dbReference>
<keyword evidence="4" id="KW-1015">Disulfide bond</keyword>